<evidence type="ECO:0000259" key="1">
    <source>
        <dbReference type="Pfam" id="PF13360"/>
    </source>
</evidence>
<organism evidence="2 3">
    <name type="scientific">Rhizorhabdus wittichii (strain DSM 6014 / CCUG 31198 / JCM 15750 / NBRC 105917 / EY 4224 / RW1)</name>
    <name type="common">Sphingomonas wittichii</name>
    <dbReference type="NCBI Taxonomy" id="392499"/>
    <lineage>
        <taxon>Bacteria</taxon>
        <taxon>Pseudomonadati</taxon>
        <taxon>Pseudomonadota</taxon>
        <taxon>Alphaproteobacteria</taxon>
        <taxon>Sphingomonadales</taxon>
        <taxon>Sphingomonadaceae</taxon>
        <taxon>Rhizorhabdus</taxon>
    </lineage>
</organism>
<keyword evidence="3" id="KW-1185">Reference proteome</keyword>
<dbReference type="PANTHER" id="PTHR34512">
    <property type="entry name" value="CELL SURFACE PROTEIN"/>
    <property type="match status" value="1"/>
</dbReference>
<dbReference type="SUPFAM" id="SSF50998">
    <property type="entry name" value="Quinoprotein alcohol dehydrogenase-like"/>
    <property type="match status" value="1"/>
</dbReference>
<dbReference type="InterPro" id="IPR018391">
    <property type="entry name" value="PQQ_b-propeller_rpt"/>
</dbReference>
<dbReference type="Proteomes" id="UP000001989">
    <property type="component" value="Chromosome"/>
</dbReference>
<feature type="domain" description="Pyrrolo-quinoline quinone repeat" evidence="1">
    <location>
        <begin position="312"/>
        <end position="390"/>
    </location>
</feature>
<sequence length="630" mass="66181">MIETANNSPASRRGRPSIVGVAVAALFPCLGPAAVSAPALNPMLLPAQYEAAPWVSVHRDSSNSDRAPFATTGKVTVLWSALDGAALINPGSINDRGVLFVTSARGRTFSNLHAIGPDGKILWEAPPQRDRDGLDAFAGFNAPVLDHDGDVYIGDSNQLWAFHPDGRRKWVARLPEGSGSFVYQVISRQGYVGGITTEGWVLFFDRTSGSPAVKPFRLPQGEAPATGPHLPGLWQGGLVDHDAGKLFEKIAFGFGVQVANAPAVHPTTGRIFITAAGPKEGDRYSGRLYGLDIVDGEVKIGFSTRMDGGSGTSPSISPDGRYVYCAGEDGVILAIDADSGAVRWSAQGEGLLSPSLAADGTILTGNIFGDPTVIALNPRDGSQLWARDYSDYARTRLPELAPEPSLAASGKPVMRLMSVISLSSNLVWAGFSLGYEFRPAGSAKPLISPHKSVVCALSIATGELQHCTDVRDTLEGIISIGAGGRLYASHTSIFSSTAYFGYRALLPARFRVPNRPVGGLTALGPVAPCDQLGIEADAIRRGHARAIDALKAGDDRGARVAIDQVRAQLLIARQSVERLRLPGAADGAYTAALDTSLAALGDGGPLSVEAIRSLDADLPDPSCRPAAKRP</sequence>
<protein>
    <submittedName>
        <fullName evidence="2">Pyrrolo-quinoline quinone</fullName>
    </submittedName>
</protein>
<dbReference type="InterPro" id="IPR015943">
    <property type="entry name" value="WD40/YVTN_repeat-like_dom_sf"/>
</dbReference>
<gene>
    <name evidence="2" type="ordered locus">Swit_4255</name>
</gene>
<accession>A0A9J9LG21</accession>
<dbReference type="PANTHER" id="PTHR34512:SF30">
    <property type="entry name" value="OUTER MEMBRANE PROTEIN ASSEMBLY FACTOR BAMB"/>
    <property type="match status" value="1"/>
</dbReference>
<dbReference type="KEGG" id="swi:Swit_4255"/>
<reference evidence="2 3" key="1">
    <citation type="journal article" date="2010" name="J. Bacteriol.">
        <title>Genome sequence of the dioxin-mineralizing bacterium Sphingomonas wittichii RW1.</title>
        <authorList>
            <person name="Miller T.R."/>
            <person name="Delcher A.L."/>
            <person name="Salzberg S.L."/>
            <person name="Saunders E."/>
            <person name="Detter J.C."/>
            <person name="Halden R.U."/>
        </authorList>
    </citation>
    <scope>NUCLEOTIDE SEQUENCE [LARGE SCALE GENOMIC DNA]</scope>
    <source>
        <strain evidence="3">DSM 6014 / CCUG 31198 / JCM 15750 / NBRC 105917 / EY 4224 / RW1</strain>
    </source>
</reference>
<dbReference type="InterPro" id="IPR002372">
    <property type="entry name" value="PQQ_rpt_dom"/>
</dbReference>
<dbReference type="Pfam" id="PF13360">
    <property type="entry name" value="PQQ_2"/>
    <property type="match status" value="1"/>
</dbReference>
<dbReference type="EMBL" id="CP000699">
    <property type="protein sequence ID" value="ABQ70595.1"/>
    <property type="molecule type" value="Genomic_DNA"/>
</dbReference>
<dbReference type="AlphaFoldDB" id="A0A9J9LG21"/>
<dbReference type="InterPro" id="IPR011047">
    <property type="entry name" value="Quinoprotein_ADH-like_sf"/>
</dbReference>
<dbReference type="SMART" id="SM00564">
    <property type="entry name" value="PQQ"/>
    <property type="match status" value="5"/>
</dbReference>
<evidence type="ECO:0000313" key="2">
    <source>
        <dbReference type="EMBL" id="ABQ70595.1"/>
    </source>
</evidence>
<dbReference type="Gene3D" id="2.130.10.10">
    <property type="entry name" value="YVTN repeat-like/Quinoprotein amine dehydrogenase"/>
    <property type="match status" value="2"/>
</dbReference>
<proteinExistence type="predicted"/>
<name>A0A9J9LG21_RHIWR</name>
<evidence type="ECO:0000313" key="3">
    <source>
        <dbReference type="Proteomes" id="UP000001989"/>
    </source>
</evidence>